<feature type="compositionally biased region" description="Polar residues" evidence="1">
    <location>
        <begin position="210"/>
        <end position="230"/>
    </location>
</feature>
<protein>
    <submittedName>
        <fullName evidence="2">Uncharacterized protein</fullName>
    </submittedName>
</protein>
<feature type="compositionally biased region" description="Basic residues" evidence="1">
    <location>
        <begin position="249"/>
        <end position="262"/>
    </location>
</feature>
<reference evidence="3" key="1">
    <citation type="journal article" date="2011" name="Science">
        <title>The plant cell wall-decomposing machinery underlies the functional diversity of forest fungi.</title>
        <authorList>
            <person name="Eastwood D.C."/>
            <person name="Floudas D."/>
            <person name="Binder M."/>
            <person name="Majcherczyk A."/>
            <person name="Schneider P."/>
            <person name="Aerts A."/>
            <person name="Asiegbu F.O."/>
            <person name="Baker S.E."/>
            <person name="Barry K."/>
            <person name="Bendiksby M."/>
            <person name="Blumentritt M."/>
            <person name="Coutinho P.M."/>
            <person name="Cullen D."/>
            <person name="de Vries R.P."/>
            <person name="Gathman A."/>
            <person name="Goodell B."/>
            <person name="Henrissat B."/>
            <person name="Ihrmark K."/>
            <person name="Kauserud H."/>
            <person name="Kohler A."/>
            <person name="LaButti K."/>
            <person name="Lapidus A."/>
            <person name="Lavin J.L."/>
            <person name="Lee Y.-H."/>
            <person name="Lindquist E."/>
            <person name="Lilly W."/>
            <person name="Lucas S."/>
            <person name="Morin E."/>
            <person name="Murat C."/>
            <person name="Oguiza J.A."/>
            <person name="Park J."/>
            <person name="Pisabarro A.G."/>
            <person name="Riley R."/>
            <person name="Rosling A."/>
            <person name="Salamov A."/>
            <person name="Schmidt O."/>
            <person name="Schmutz J."/>
            <person name="Skrede I."/>
            <person name="Stenlid J."/>
            <person name="Wiebenga A."/>
            <person name="Xie X."/>
            <person name="Kuees U."/>
            <person name="Hibbett D.S."/>
            <person name="Hoffmeister D."/>
            <person name="Hoegberg N."/>
            <person name="Martin F."/>
            <person name="Grigoriev I.V."/>
            <person name="Watkinson S.C."/>
        </authorList>
    </citation>
    <scope>NUCLEOTIDE SEQUENCE [LARGE SCALE GENOMIC DNA]</scope>
    <source>
        <strain evidence="3">strain S7.3</strain>
    </source>
</reference>
<evidence type="ECO:0000256" key="1">
    <source>
        <dbReference type="SAM" id="MobiDB-lite"/>
    </source>
</evidence>
<dbReference type="InParanoid" id="F8QDU4"/>
<proteinExistence type="predicted"/>
<dbReference type="HOGENOM" id="CLU_077179_1_0_1"/>
<feature type="region of interest" description="Disordered" evidence="1">
    <location>
        <begin position="99"/>
        <end position="262"/>
    </location>
</feature>
<accession>F8QDU4</accession>
<feature type="compositionally biased region" description="Basic and acidic residues" evidence="1">
    <location>
        <begin position="152"/>
        <end position="174"/>
    </location>
</feature>
<dbReference type="STRING" id="936435.F8QDU4"/>
<sequence length="262" mass="29644">MLVWNAMTSPMSFPPGLLGKYSNMVKPEKETIAKFNEQVNMSLDELEPWLESDQSHQAGTGVGLESGHKIVEILKKNPDKDPDEYEEKDLDHMRKVVGYNSRHLAQEDHLKETKTKEELEKTKSTISLRNWGHDPIKSLEKDEKAQTGAQDTADRSKGTEDKRGNADDDKHDNEIPTAACKNVKRKREESAEPRISRRKVDSGDLEVSNMGENQAKQTAATNTRTKSPYSKDSVEGDRHTSKPTSSRTPTRKSTRKTRVTRK</sequence>
<dbReference type="Pfam" id="PF11338">
    <property type="entry name" value="DUF3140"/>
    <property type="match status" value="1"/>
</dbReference>
<evidence type="ECO:0000313" key="3">
    <source>
        <dbReference type="Proteomes" id="UP000008063"/>
    </source>
</evidence>
<dbReference type="PANTHER" id="PTHR40630:SF1">
    <property type="entry name" value="DNA-BINDING PROTEIN"/>
    <property type="match status" value="1"/>
</dbReference>
<feature type="compositionally biased region" description="Basic and acidic residues" evidence="1">
    <location>
        <begin position="104"/>
        <end position="123"/>
    </location>
</feature>
<dbReference type="EMBL" id="GL945491">
    <property type="protein sequence ID" value="EGN93765.1"/>
    <property type="molecule type" value="Genomic_DNA"/>
</dbReference>
<gene>
    <name evidence="2" type="ORF">SERLA73DRAFT_189534</name>
</gene>
<organism evidence="3">
    <name type="scientific">Serpula lacrymans var. lacrymans (strain S7.3)</name>
    <name type="common">Dry rot fungus</name>
    <dbReference type="NCBI Taxonomy" id="936435"/>
    <lineage>
        <taxon>Eukaryota</taxon>
        <taxon>Fungi</taxon>
        <taxon>Dikarya</taxon>
        <taxon>Basidiomycota</taxon>
        <taxon>Agaricomycotina</taxon>
        <taxon>Agaricomycetes</taxon>
        <taxon>Agaricomycetidae</taxon>
        <taxon>Boletales</taxon>
        <taxon>Coniophorineae</taxon>
        <taxon>Serpulaceae</taxon>
        <taxon>Serpula</taxon>
    </lineage>
</organism>
<dbReference type="PANTHER" id="PTHR40630">
    <property type="entry name" value="POSSIBLE DNA-BINDING PROTEIN"/>
    <property type="match status" value="1"/>
</dbReference>
<dbReference type="InterPro" id="IPR021487">
    <property type="entry name" value="DUF3140"/>
</dbReference>
<dbReference type="Proteomes" id="UP000008063">
    <property type="component" value="Unassembled WGS sequence"/>
</dbReference>
<dbReference type="AlphaFoldDB" id="F8QDU4"/>
<dbReference type="OrthoDB" id="2131339at2759"/>
<feature type="compositionally biased region" description="Basic and acidic residues" evidence="1">
    <location>
        <begin position="131"/>
        <end position="145"/>
    </location>
</feature>
<dbReference type="eggNOG" id="ENOG502S40C">
    <property type="taxonomic scope" value="Eukaryota"/>
</dbReference>
<evidence type="ECO:0000313" key="2">
    <source>
        <dbReference type="EMBL" id="EGN93765.1"/>
    </source>
</evidence>
<keyword evidence="3" id="KW-1185">Reference proteome</keyword>
<feature type="compositionally biased region" description="Basic and acidic residues" evidence="1">
    <location>
        <begin position="186"/>
        <end position="202"/>
    </location>
</feature>
<name>F8QDU4_SERL3</name>